<keyword evidence="1" id="KW-0862">Zinc</keyword>
<feature type="region of interest" description="Disordered" evidence="3">
    <location>
        <begin position="798"/>
        <end position="837"/>
    </location>
</feature>
<evidence type="ECO:0000256" key="2">
    <source>
        <dbReference type="SAM" id="Coils"/>
    </source>
</evidence>
<dbReference type="AlphaFoldDB" id="I6M4X0"/>
<feature type="compositionally biased region" description="Low complexity" evidence="3">
    <location>
        <begin position="81"/>
        <end position="98"/>
    </location>
</feature>
<dbReference type="GO" id="GO:0008270">
    <property type="term" value="F:zinc ion binding"/>
    <property type="evidence" value="ECO:0007669"/>
    <property type="project" value="UniProtKB-KW"/>
</dbReference>
<dbReference type="PROSITE" id="PS50158">
    <property type="entry name" value="ZF_CCHC"/>
    <property type="match status" value="1"/>
</dbReference>
<organism evidence="5">
    <name type="scientific">Zea diploperennis</name>
    <name type="common">Diploperennial teosinte</name>
    <dbReference type="NCBI Taxonomy" id="4576"/>
    <lineage>
        <taxon>Eukaryota</taxon>
        <taxon>Viridiplantae</taxon>
        <taxon>Streptophyta</taxon>
        <taxon>Embryophyta</taxon>
        <taxon>Tracheophyta</taxon>
        <taxon>Spermatophyta</taxon>
        <taxon>Magnoliopsida</taxon>
        <taxon>Liliopsida</taxon>
        <taxon>Poales</taxon>
        <taxon>Poaceae</taxon>
        <taxon>PACMAD clade</taxon>
        <taxon>Panicoideae</taxon>
        <taxon>Andropogonodae</taxon>
        <taxon>Andropogoneae</taxon>
        <taxon>Tripsacinae</taxon>
        <taxon>Zea</taxon>
    </lineage>
</organism>
<accession>I6M4X0</accession>
<feature type="coiled-coil region" evidence="2">
    <location>
        <begin position="571"/>
        <end position="642"/>
    </location>
</feature>
<dbReference type="Pfam" id="PF14223">
    <property type="entry name" value="Retrotran_gag_2"/>
    <property type="match status" value="1"/>
</dbReference>
<feature type="compositionally biased region" description="Basic and acidic residues" evidence="3">
    <location>
        <begin position="346"/>
        <end position="355"/>
    </location>
</feature>
<evidence type="ECO:0000256" key="1">
    <source>
        <dbReference type="PROSITE-ProRule" id="PRU00047"/>
    </source>
</evidence>
<dbReference type="Gene3D" id="4.10.60.10">
    <property type="entry name" value="Zinc finger, CCHC-type"/>
    <property type="match status" value="1"/>
</dbReference>
<dbReference type="PANTHER" id="PTHR35317">
    <property type="entry name" value="OS04G0629600 PROTEIN"/>
    <property type="match status" value="1"/>
</dbReference>
<feature type="region of interest" description="Disordered" evidence="3">
    <location>
        <begin position="484"/>
        <end position="511"/>
    </location>
</feature>
<reference evidence="5" key="1">
    <citation type="journal article" date="2012" name="Plant J.">
        <title>Dynamic evolution of bz orthologous regions in the Andropogoneae and other grasses.</title>
        <authorList>
            <person name="Wang Q."/>
            <person name="Dooner H.K."/>
        </authorList>
    </citation>
    <scope>NUCLEOTIDE SEQUENCE</scope>
</reference>
<feature type="compositionally biased region" description="Basic residues" evidence="3">
    <location>
        <begin position="48"/>
        <end position="75"/>
    </location>
</feature>
<dbReference type="SUPFAM" id="SSF57756">
    <property type="entry name" value="Retrovirus zinc finger-like domains"/>
    <property type="match status" value="1"/>
</dbReference>
<sequence length="897" mass="101547">MSGDHAKKEMETGEKPTTSHGSTSSEESRTKRKEKKKNSSKGKEKRSSSHHKEKKEKSSSHKTHRKGDKHKRMRKVVYCETDSSSPSTSDSDAPSVTSKRQERKKYSKIPLRYPRIPKHTPLLSVPLGKPPTFDGEDYAMWSNLMRFHLTSLHKSIWDVVEFGVQVPSVGDEDYDEDEVAQIEHSNSQATTILLASLSKEEYNKVQGLKSAKEIWDLLKTAHEGDELTKITKRETIEGELGRFRLRQGEEPQDMYNRLKTLVNQVRNLGSMKWDDHEVVKVILRSLIFLNPTQVQLIRGNPRYTLMTPEEVIGNFVSFECMIKGSKKINELDDPSTSEAQPVAFKTTEEKKEESTPSRQPIDASKLDNEEMALIIKSFRQILKQRKGKDYKSRSKKVCYKCGKPGHFIAKCPLSSDSDKDNDKKGKRREKKRYHKKRGGDAHVCREWDSDESSTESSSDEDAANIAVTKGLLFPNVGHKCLMAKDGKRKKVKSKSSTKYESSSDDNASDEEDNLRTLFANLNMEQKEKLNELVSAIHEKDDLLDTQEDFLIKENKKHVKVKNAYALEVEKCQKLSSELSTCHDTIANLRNENASLNAKVDSHVCDISIPNPRNNNDDLLARIEELNISLASLKIENEKLLAKAKDFDVCKATISDLRTKNDLLHAKVVELKSCKPSTSIVEHTSICTRCRDIDVNAIHDHMSLIKQQNDHIAKLDAKIAEHNLENEKFKFARSMLYNGRRPGIKDGIGFQRGDNVKLSAPPKRLSNFVKGKAPMPQDNEGYILYPAGYPEDKIRRIHSRKSHSGPKHAFMYKGETSSSRQPTRAKLPKKKTPNASNDHDISFKTFDASYVLTNKSGKVVAKFVGGKHKGSKTCVWVPKVLVSNAKGPKTVWVPKVKN</sequence>
<name>I6M4X0_ZEADI</name>
<feature type="compositionally biased region" description="Acidic residues" evidence="3">
    <location>
        <begin position="448"/>
        <end position="461"/>
    </location>
</feature>
<feature type="compositionally biased region" description="Basic residues" evidence="3">
    <location>
        <begin position="424"/>
        <end position="437"/>
    </location>
</feature>
<dbReference type="GO" id="GO:0003676">
    <property type="term" value="F:nucleic acid binding"/>
    <property type="evidence" value="ECO:0007669"/>
    <property type="project" value="InterPro"/>
</dbReference>
<keyword evidence="2" id="KW-0175">Coiled coil</keyword>
<dbReference type="EMBL" id="HM596859">
    <property type="protein sequence ID" value="AEJ07946.1"/>
    <property type="molecule type" value="Genomic_DNA"/>
</dbReference>
<feature type="region of interest" description="Disordered" evidence="3">
    <location>
        <begin position="412"/>
        <end position="461"/>
    </location>
</feature>
<proteinExistence type="predicted"/>
<feature type="compositionally biased region" description="Basic residues" evidence="3">
    <location>
        <begin position="486"/>
        <end position="495"/>
    </location>
</feature>
<keyword evidence="1" id="KW-0863">Zinc-finger</keyword>
<feature type="region of interest" description="Disordered" evidence="3">
    <location>
        <begin position="329"/>
        <end position="365"/>
    </location>
</feature>
<protein>
    <submittedName>
        <fullName evidence="5">Ji4 putative gag protein</fullName>
    </submittedName>
</protein>
<dbReference type="Pfam" id="PF00098">
    <property type="entry name" value="zf-CCHC"/>
    <property type="match status" value="1"/>
</dbReference>
<evidence type="ECO:0000313" key="5">
    <source>
        <dbReference type="EMBL" id="AEJ07946.1"/>
    </source>
</evidence>
<feature type="region of interest" description="Disordered" evidence="3">
    <location>
        <begin position="1"/>
        <end position="108"/>
    </location>
</feature>
<feature type="domain" description="CCHC-type" evidence="4">
    <location>
        <begin position="398"/>
        <end position="412"/>
    </location>
</feature>
<keyword evidence="1" id="KW-0479">Metal-binding</keyword>
<evidence type="ECO:0000256" key="3">
    <source>
        <dbReference type="SAM" id="MobiDB-lite"/>
    </source>
</evidence>
<dbReference type="SMART" id="SM00343">
    <property type="entry name" value="ZnF_C2HC"/>
    <property type="match status" value="1"/>
</dbReference>
<dbReference type="InterPro" id="IPR036875">
    <property type="entry name" value="Znf_CCHC_sf"/>
</dbReference>
<dbReference type="PANTHER" id="PTHR35317:SF23">
    <property type="entry name" value="OS04G0629600 PROTEIN"/>
    <property type="match status" value="1"/>
</dbReference>
<feature type="compositionally biased region" description="Basic residues" evidence="3">
    <location>
        <begin position="30"/>
        <end position="40"/>
    </location>
</feature>
<evidence type="ECO:0000259" key="4">
    <source>
        <dbReference type="PROSITE" id="PS50158"/>
    </source>
</evidence>
<feature type="compositionally biased region" description="Acidic residues" evidence="3">
    <location>
        <begin position="502"/>
        <end position="511"/>
    </location>
</feature>
<feature type="compositionally biased region" description="Basic and acidic residues" evidence="3">
    <location>
        <begin position="438"/>
        <end position="447"/>
    </location>
</feature>
<dbReference type="InterPro" id="IPR001878">
    <property type="entry name" value="Znf_CCHC"/>
</dbReference>
<feature type="compositionally biased region" description="Basic and acidic residues" evidence="3">
    <location>
        <begin position="1"/>
        <end position="14"/>
    </location>
</feature>